<dbReference type="Gene3D" id="3.50.50.60">
    <property type="entry name" value="FAD/NAD(P)-binding domain"/>
    <property type="match status" value="1"/>
</dbReference>
<keyword evidence="4" id="KW-1185">Reference proteome</keyword>
<proteinExistence type="predicted"/>
<dbReference type="SUPFAM" id="SSF51905">
    <property type="entry name" value="FAD/NAD(P)-binding domain"/>
    <property type="match status" value="1"/>
</dbReference>
<dbReference type="Proteomes" id="UP000674425">
    <property type="component" value="Unassembled WGS sequence"/>
</dbReference>
<name>A0ABN7N833_9BURK</name>
<comment type="caution">
    <text evidence="3">The sequence shown here is derived from an EMBL/GenBank/DDBJ whole genome shotgun (WGS) entry which is preliminary data.</text>
</comment>
<dbReference type="PANTHER" id="PTHR13847:SF287">
    <property type="entry name" value="FAD-DEPENDENT OXIDOREDUCTASE DOMAIN-CONTAINING PROTEIN 1"/>
    <property type="match status" value="1"/>
</dbReference>
<keyword evidence="1 3" id="KW-0560">Oxidoreductase</keyword>
<gene>
    <name evidence="3" type="primary">hcnC_4</name>
    <name evidence="3" type="ORF">R69658_06902</name>
</gene>
<accession>A0ABN7N833</accession>
<dbReference type="Gene3D" id="3.30.9.10">
    <property type="entry name" value="D-Amino Acid Oxidase, subunit A, domain 2"/>
    <property type="match status" value="1"/>
</dbReference>
<evidence type="ECO:0000313" key="3">
    <source>
        <dbReference type="EMBL" id="CAE6845057.1"/>
    </source>
</evidence>
<evidence type="ECO:0000313" key="4">
    <source>
        <dbReference type="Proteomes" id="UP000674425"/>
    </source>
</evidence>
<protein>
    <submittedName>
        <fullName evidence="3">Hydrogen cyanide synthase subunit HcnC</fullName>
        <ecNumber evidence="3">1.4.99.5</ecNumber>
    </submittedName>
</protein>
<reference evidence="3 4" key="1">
    <citation type="submission" date="2021-02" db="EMBL/GenBank/DDBJ databases">
        <authorList>
            <person name="Vanwijnsberghe S."/>
        </authorList>
    </citation>
    <scope>NUCLEOTIDE SEQUENCE [LARGE SCALE GENOMIC DNA]</scope>
    <source>
        <strain evidence="3 4">R-69658</strain>
    </source>
</reference>
<sequence>MTGLKMTNAETTDFAVVGGGMIGAAVAYGLSSRGARVILFDEGDVALRAARGNLGNIWVQGKGATGPAYADLTRAAANEWSVFAHRLEELSGYDLHYRRPGGFYFCFSADELARRKAMLQKIGNEATVSSGFGVFDNDQLRARFFPEIGTAVAGATYSEDDGSVNPFHLLKALLSAAQKSGATYLPFHPVDKIMADRNQFVLEASGRRFRAGKVIMSSGLGNLRFAADLGMNVPIRPVRGQIMVTEKLKPFLRYGVNFVRQTVEGSCIFGESSEEAGFDESTTRPVLRETAQRMIAAFPLLRNVRIVRSWGALRVMSPDGMPIYAHSSKHEGAYTLSVHSGVTLAPFHAGALAQALLADKTDCDFFKSFSPDRFNVSNSSTVV</sequence>
<dbReference type="InterPro" id="IPR006076">
    <property type="entry name" value="FAD-dep_OxRdtase"/>
</dbReference>
<dbReference type="EC" id="1.4.99.5" evidence="3"/>
<dbReference type="SUPFAM" id="SSF54373">
    <property type="entry name" value="FAD-linked reductases, C-terminal domain"/>
    <property type="match status" value="1"/>
</dbReference>
<evidence type="ECO:0000259" key="2">
    <source>
        <dbReference type="Pfam" id="PF01266"/>
    </source>
</evidence>
<dbReference type="GO" id="GO:0050622">
    <property type="term" value="F:glycine dehydrogenase (cyanide-forming) activity"/>
    <property type="evidence" value="ECO:0007669"/>
    <property type="project" value="UniProtKB-EC"/>
</dbReference>
<dbReference type="Pfam" id="PF01266">
    <property type="entry name" value="DAO"/>
    <property type="match status" value="1"/>
</dbReference>
<feature type="domain" description="FAD dependent oxidoreductase" evidence="2">
    <location>
        <begin position="13"/>
        <end position="354"/>
    </location>
</feature>
<dbReference type="PANTHER" id="PTHR13847">
    <property type="entry name" value="SARCOSINE DEHYDROGENASE-RELATED"/>
    <property type="match status" value="1"/>
</dbReference>
<evidence type="ECO:0000256" key="1">
    <source>
        <dbReference type="ARBA" id="ARBA00023002"/>
    </source>
</evidence>
<dbReference type="EMBL" id="CAJNAU010000107">
    <property type="protein sequence ID" value="CAE6845057.1"/>
    <property type="molecule type" value="Genomic_DNA"/>
</dbReference>
<dbReference type="InterPro" id="IPR036188">
    <property type="entry name" value="FAD/NAD-bd_sf"/>
</dbReference>
<organism evidence="3 4">
    <name type="scientific">Paraburkholderia aspalathi</name>
    <dbReference type="NCBI Taxonomy" id="1324617"/>
    <lineage>
        <taxon>Bacteria</taxon>
        <taxon>Pseudomonadati</taxon>
        <taxon>Pseudomonadota</taxon>
        <taxon>Betaproteobacteria</taxon>
        <taxon>Burkholderiales</taxon>
        <taxon>Burkholderiaceae</taxon>
        <taxon>Paraburkholderia</taxon>
    </lineage>
</organism>